<keyword evidence="7 10" id="KW-0472">Membrane</keyword>
<dbReference type="GO" id="GO:0007165">
    <property type="term" value="P:signal transduction"/>
    <property type="evidence" value="ECO:0007669"/>
    <property type="project" value="UniProtKB-KW"/>
</dbReference>
<feature type="transmembrane region" description="Helical" evidence="10">
    <location>
        <begin position="31"/>
        <end position="50"/>
    </location>
</feature>
<reference evidence="11 12" key="1">
    <citation type="submission" date="2019-08" db="EMBL/GenBank/DDBJ databases">
        <title>High quality draft denovo assembly of Nylanderia fulva.</title>
        <authorList>
            <person name="Vargo E.L."/>
            <person name="Tarone A.M."/>
            <person name="Konganti K.R."/>
        </authorList>
    </citation>
    <scope>NUCLEOTIDE SEQUENCE [LARGE SCALE GENOMIC DNA]</scope>
    <source>
        <strain evidence="11">TAMU-Nful-2015</strain>
        <tissue evidence="11">Whole body</tissue>
    </source>
</reference>
<evidence type="ECO:0000256" key="3">
    <source>
        <dbReference type="ARBA" id="ARBA00022606"/>
    </source>
</evidence>
<feature type="transmembrane region" description="Helical" evidence="10">
    <location>
        <begin position="286"/>
        <end position="311"/>
    </location>
</feature>
<dbReference type="Proteomes" id="UP000479987">
    <property type="component" value="Unassembled WGS sequence"/>
</dbReference>
<protein>
    <recommendedName>
        <fullName evidence="10">Odorant receptor</fullName>
    </recommendedName>
</protein>
<dbReference type="Pfam" id="PF02949">
    <property type="entry name" value="7tm_6"/>
    <property type="match status" value="1"/>
</dbReference>
<comment type="caution">
    <text evidence="11">The sequence shown here is derived from an EMBL/GenBank/DDBJ whole genome shotgun (WGS) entry which is preliminary data.</text>
</comment>
<dbReference type="GO" id="GO:0005549">
    <property type="term" value="F:odorant binding"/>
    <property type="evidence" value="ECO:0007669"/>
    <property type="project" value="InterPro"/>
</dbReference>
<evidence type="ECO:0000313" key="12">
    <source>
        <dbReference type="Proteomes" id="UP000479987"/>
    </source>
</evidence>
<dbReference type="PANTHER" id="PTHR21137">
    <property type="entry name" value="ODORANT RECEPTOR"/>
    <property type="match status" value="1"/>
</dbReference>
<dbReference type="EMBL" id="SGBU01000042">
    <property type="protein sequence ID" value="KAF3054300.1"/>
    <property type="molecule type" value="Genomic_DNA"/>
</dbReference>
<sequence>MKTKVGDIEDLFIHLERIFSVGGIWPFKQTYIRFAIYISYYMVYLVMAYTDLYDVFGNLELMVMNLVETVAYTMTFMAVWLIRCSNLLKHVINAVKKDMMERKFENSEEERIYYNYNYTSKIFTYGSIVGMFITVMLLYFRPLLMSFSSSDPAVHNNTESFILPYRVHTFFDISNNYAYILMYLYLFPMFYASICHMAAICLLVILVFHICGELSILSYRIKNVKTYSQDMIVNRIRSFVRIHLKIIWMAKSVDNIFNLILLDELLGNSVVLAISMYYVITNLEISEMATCCTFIFFAIIALVMLFGYCLIGDQLTQQCINVQDAYYQCDWYEMPLSCKKCLLICMIHGQVMLYLTAARFYIFSLNSFTDVIKTSMAYLSMLRTLL</sequence>
<dbReference type="PANTHER" id="PTHR21137:SF35">
    <property type="entry name" value="ODORANT RECEPTOR 19A-RELATED"/>
    <property type="match status" value="1"/>
</dbReference>
<name>A0A6G1LPB1_9HYME</name>
<evidence type="ECO:0000256" key="4">
    <source>
        <dbReference type="ARBA" id="ARBA00022692"/>
    </source>
</evidence>
<comment type="subcellular location">
    <subcellularLocation>
        <location evidence="1 10">Cell membrane</location>
        <topology evidence="1 10">Multi-pass membrane protein</topology>
    </subcellularLocation>
</comment>
<evidence type="ECO:0000256" key="2">
    <source>
        <dbReference type="ARBA" id="ARBA00022475"/>
    </source>
</evidence>
<keyword evidence="3 10" id="KW-0716">Sensory transduction</keyword>
<evidence type="ECO:0000256" key="7">
    <source>
        <dbReference type="ARBA" id="ARBA00023136"/>
    </source>
</evidence>
<keyword evidence="12" id="KW-1185">Reference proteome</keyword>
<evidence type="ECO:0000256" key="1">
    <source>
        <dbReference type="ARBA" id="ARBA00004651"/>
    </source>
</evidence>
<accession>A0A6G1LPB1</accession>
<keyword evidence="6 10" id="KW-1133">Transmembrane helix</keyword>
<keyword evidence="2" id="KW-1003">Cell membrane</keyword>
<evidence type="ECO:0000256" key="10">
    <source>
        <dbReference type="RuleBase" id="RU351113"/>
    </source>
</evidence>
<dbReference type="GO" id="GO:0004984">
    <property type="term" value="F:olfactory receptor activity"/>
    <property type="evidence" value="ECO:0007669"/>
    <property type="project" value="InterPro"/>
</dbReference>
<organism evidence="11 12">
    <name type="scientific">Nylanderia fulva</name>
    <dbReference type="NCBI Taxonomy" id="613905"/>
    <lineage>
        <taxon>Eukaryota</taxon>
        <taxon>Metazoa</taxon>
        <taxon>Ecdysozoa</taxon>
        <taxon>Arthropoda</taxon>
        <taxon>Hexapoda</taxon>
        <taxon>Insecta</taxon>
        <taxon>Pterygota</taxon>
        <taxon>Neoptera</taxon>
        <taxon>Endopterygota</taxon>
        <taxon>Hymenoptera</taxon>
        <taxon>Apocrita</taxon>
        <taxon>Aculeata</taxon>
        <taxon>Formicoidea</taxon>
        <taxon>Formicidae</taxon>
        <taxon>Formicinae</taxon>
        <taxon>Nylanderia</taxon>
    </lineage>
</organism>
<keyword evidence="9 10" id="KW-0807">Transducer</keyword>
<feature type="transmembrane region" description="Helical" evidence="10">
    <location>
        <begin position="122"/>
        <end position="140"/>
    </location>
</feature>
<comment type="similarity">
    <text evidence="10">Belongs to the insect chemoreceptor superfamily. Heteromeric odorant receptor channel (TC 1.A.69) family.</text>
</comment>
<feature type="transmembrane region" description="Helical" evidence="10">
    <location>
        <begin position="341"/>
        <end position="362"/>
    </location>
</feature>
<dbReference type="AlphaFoldDB" id="A0A6G1LPB1"/>
<feature type="transmembrane region" description="Helical" evidence="10">
    <location>
        <begin position="62"/>
        <end position="82"/>
    </location>
</feature>
<feature type="transmembrane region" description="Helical" evidence="10">
    <location>
        <begin position="256"/>
        <end position="280"/>
    </location>
</feature>
<proteinExistence type="inferred from homology"/>
<evidence type="ECO:0000256" key="8">
    <source>
        <dbReference type="ARBA" id="ARBA00023170"/>
    </source>
</evidence>
<keyword evidence="5 10" id="KW-0552">Olfaction</keyword>
<gene>
    <name evidence="11" type="primary">Or-260</name>
    <name evidence="11" type="synonym">Nful_v1.0-Or-260</name>
    <name evidence="11" type="ORF">NFUL_NFUL000352</name>
</gene>
<keyword evidence="4 10" id="KW-0812">Transmembrane</keyword>
<dbReference type="GO" id="GO:0005886">
    <property type="term" value="C:plasma membrane"/>
    <property type="evidence" value="ECO:0007669"/>
    <property type="project" value="UniProtKB-SubCell"/>
</dbReference>
<dbReference type="InterPro" id="IPR004117">
    <property type="entry name" value="7tm6_olfct_rcpt"/>
</dbReference>
<keyword evidence="8 10" id="KW-0675">Receptor</keyword>
<evidence type="ECO:0000256" key="6">
    <source>
        <dbReference type="ARBA" id="ARBA00022989"/>
    </source>
</evidence>
<evidence type="ECO:0000256" key="5">
    <source>
        <dbReference type="ARBA" id="ARBA00022725"/>
    </source>
</evidence>
<feature type="transmembrane region" description="Helical" evidence="10">
    <location>
        <begin position="189"/>
        <end position="212"/>
    </location>
</feature>
<evidence type="ECO:0000256" key="9">
    <source>
        <dbReference type="ARBA" id="ARBA00023224"/>
    </source>
</evidence>
<evidence type="ECO:0000313" key="11">
    <source>
        <dbReference type="EMBL" id="KAF3054300.1"/>
    </source>
</evidence>